<dbReference type="PANTHER" id="PTHR30329">
    <property type="entry name" value="STATOR ELEMENT OF FLAGELLAR MOTOR COMPLEX"/>
    <property type="match status" value="1"/>
</dbReference>
<gene>
    <name evidence="8" type="ORF">H8E23_06465</name>
</gene>
<evidence type="ECO:0000256" key="5">
    <source>
        <dbReference type="SAM" id="Coils"/>
    </source>
</evidence>
<feature type="domain" description="OmpA-like" evidence="7">
    <location>
        <begin position="282"/>
        <end position="400"/>
    </location>
</feature>
<keyword evidence="6" id="KW-1133">Transmembrane helix</keyword>
<accession>A0A8J6NVM1</accession>
<dbReference type="CDD" id="cd07185">
    <property type="entry name" value="OmpA_C-like"/>
    <property type="match status" value="1"/>
</dbReference>
<dbReference type="EMBL" id="JACNJH010000117">
    <property type="protein sequence ID" value="MBC8361021.1"/>
    <property type="molecule type" value="Genomic_DNA"/>
</dbReference>
<keyword evidence="6" id="KW-0812">Transmembrane</keyword>
<dbReference type="AlphaFoldDB" id="A0A8J6NVM1"/>
<dbReference type="PRINTS" id="PR01021">
    <property type="entry name" value="OMPADOMAIN"/>
</dbReference>
<dbReference type="InterPro" id="IPR006665">
    <property type="entry name" value="OmpA-like"/>
</dbReference>
<evidence type="ECO:0000313" key="8">
    <source>
        <dbReference type="EMBL" id="MBC8361021.1"/>
    </source>
</evidence>
<dbReference type="InterPro" id="IPR050330">
    <property type="entry name" value="Bact_OuterMem_StrucFunc"/>
</dbReference>
<evidence type="ECO:0000256" key="3">
    <source>
        <dbReference type="ARBA" id="ARBA00023237"/>
    </source>
</evidence>
<keyword evidence="2 4" id="KW-0472">Membrane</keyword>
<dbReference type="InterPro" id="IPR006664">
    <property type="entry name" value="OMP_bac"/>
</dbReference>
<dbReference type="GO" id="GO:0009279">
    <property type="term" value="C:cell outer membrane"/>
    <property type="evidence" value="ECO:0007669"/>
    <property type="project" value="UniProtKB-SubCell"/>
</dbReference>
<dbReference type="Pfam" id="PF00691">
    <property type="entry name" value="OmpA"/>
    <property type="match status" value="1"/>
</dbReference>
<name>A0A8J6NVM1_9BACT</name>
<evidence type="ECO:0000313" key="9">
    <source>
        <dbReference type="Proteomes" id="UP000603434"/>
    </source>
</evidence>
<dbReference type="PROSITE" id="PS51123">
    <property type="entry name" value="OMPA_2"/>
    <property type="match status" value="1"/>
</dbReference>
<reference evidence="8 9" key="1">
    <citation type="submission" date="2020-08" db="EMBL/GenBank/DDBJ databases">
        <title>Bridging the membrane lipid divide: bacteria of the FCB group superphylum have the potential to synthesize archaeal ether lipids.</title>
        <authorList>
            <person name="Villanueva L."/>
            <person name="Von Meijenfeldt F.A.B."/>
            <person name="Westbye A.B."/>
            <person name="Yadav S."/>
            <person name="Hopmans E.C."/>
            <person name="Dutilh B.E."/>
            <person name="Sinninghe Damste J.S."/>
        </authorList>
    </citation>
    <scope>NUCLEOTIDE SEQUENCE [LARGE SCALE GENOMIC DNA]</scope>
    <source>
        <strain evidence="8">NIOZ-UU30</strain>
    </source>
</reference>
<proteinExistence type="predicted"/>
<dbReference type="Gene3D" id="3.30.1330.60">
    <property type="entry name" value="OmpA-like domain"/>
    <property type="match status" value="1"/>
</dbReference>
<feature type="coiled-coil region" evidence="5">
    <location>
        <begin position="125"/>
        <end position="271"/>
    </location>
</feature>
<dbReference type="SUPFAM" id="SSF103088">
    <property type="entry name" value="OmpA-like"/>
    <property type="match status" value="1"/>
</dbReference>
<evidence type="ECO:0000256" key="6">
    <source>
        <dbReference type="SAM" id="Phobius"/>
    </source>
</evidence>
<feature type="transmembrane region" description="Helical" evidence="6">
    <location>
        <begin position="7"/>
        <end position="27"/>
    </location>
</feature>
<sequence length="400" mass="44208">MDDKKRLICNAVLMGFMVISVLLPLSARGAENAAMVIEQAKAAIEQARQAGAEKKAPDVLSQAKSWLSQAEKEYADSQSILSRTMKMVVSNEVKSREISYLATMAMTKGLIAEAKSKKITVAEELKGAQKDLADYRTSLEVLNRKLAEAEAAKEVQAKAEAELKDLEQAKQKAVELEAQKRMELEDVQRKSAEIEALKQQDRLQEAQRVAAREKELAEARIRTEKLALQKEKDDAELKAKEQQMAMERQKMEAMQKKMAALEKEKAMLADAAKIPQTTVKSTDREIVISLPTINIFSSKNEIHSQGKAILDEVGAYLKKYSIGKIAIRSYTDSTGTAAVNQSLSEKRAQKVKEYIVVYQNISSAEVTVEGFGSTQPVASNSTEAGRALNRRVEIGIPTSK</sequence>
<evidence type="ECO:0000256" key="2">
    <source>
        <dbReference type="ARBA" id="ARBA00023136"/>
    </source>
</evidence>
<protein>
    <submittedName>
        <fullName evidence="8">OmpA family protein</fullName>
    </submittedName>
</protein>
<dbReference type="Proteomes" id="UP000603434">
    <property type="component" value="Unassembled WGS sequence"/>
</dbReference>
<keyword evidence="5" id="KW-0175">Coiled coil</keyword>
<evidence type="ECO:0000256" key="4">
    <source>
        <dbReference type="PROSITE-ProRule" id="PRU00473"/>
    </source>
</evidence>
<dbReference type="InterPro" id="IPR036737">
    <property type="entry name" value="OmpA-like_sf"/>
</dbReference>
<comment type="subcellular location">
    <subcellularLocation>
        <location evidence="1">Cell outer membrane</location>
    </subcellularLocation>
</comment>
<keyword evidence="3" id="KW-0998">Cell outer membrane</keyword>
<organism evidence="8 9">
    <name type="scientific">Candidatus Desulfatibia profunda</name>
    <dbReference type="NCBI Taxonomy" id="2841695"/>
    <lineage>
        <taxon>Bacteria</taxon>
        <taxon>Pseudomonadati</taxon>
        <taxon>Thermodesulfobacteriota</taxon>
        <taxon>Desulfobacteria</taxon>
        <taxon>Desulfobacterales</taxon>
        <taxon>Desulfobacterales incertae sedis</taxon>
        <taxon>Candidatus Desulfatibia</taxon>
    </lineage>
</organism>
<evidence type="ECO:0000256" key="1">
    <source>
        <dbReference type="ARBA" id="ARBA00004442"/>
    </source>
</evidence>
<dbReference type="PANTHER" id="PTHR30329:SF21">
    <property type="entry name" value="LIPOPROTEIN YIAD-RELATED"/>
    <property type="match status" value="1"/>
</dbReference>
<comment type="caution">
    <text evidence="8">The sequence shown here is derived from an EMBL/GenBank/DDBJ whole genome shotgun (WGS) entry which is preliminary data.</text>
</comment>
<evidence type="ECO:0000259" key="7">
    <source>
        <dbReference type="PROSITE" id="PS51123"/>
    </source>
</evidence>